<comment type="caution">
    <text evidence="1">The sequence shown here is derived from an EMBL/GenBank/DDBJ whole genome shotgun (WGS) entry which is preliminary data.</text>
</comment>
<accession>A0ABQ9X6D9</accession>
<name>A0ABQ9X6D9_9EUKA</name>
<gene>
    <name evidence="1" type="ORF">BLNAU_17733</name>
</gene>
<dbReference type="Proteomes" id="UP001281761">
    <property type="component" value="Unassembled WGS sequence"/>
</dbReference>
<keyword evidence="2" id="KW-1185">Reference proteome</keyword>
<organism evidence="1 2">
    <name type="scientific">Blattamonas nauphoetae</name>
    <dbReference type="NCBI Taxonomy" id="2049346"/>
    <lineage>
        <taxon>Eukaryota</taxon>
        <taxon>Metamonada</taxon>
        <taxon>Preaxostyla</taxon>
        <taxon>Oxymonadida</taxon>
        <taxon>Blattamonas</taxon>
    </lineage>
</organism>
<proteinExistence type="predicted"/>
<protein>
    <submittedName>
        <fullName evidence="1">Uncharacterized protein</fullName>
    </submittedName>
</protein>
<reference evidence="1 2" key="1">
    <citation type="journal article" date="2022" name="bioRxiv">
        <title>Genomics of Preaxostyla Flagellates Illuminates Evolutionary Transitions and the Path Towards Mitochondrial Loss.</title>
        <authorList>
            <person name="Novak L.V.F."/>
            <person name="Treitli S.C."/>
            <person name="Pyrih J."/>
            <person name="Halakuc P."/>
            <person name="Pipaliya S.V."/>
            <person name="Vacek V."/>
            <person name="Brzon O."/>
            <person name="Soukal P."/>
            <person name="Eme L."/>
            <person name="Dacks J.B."/>
            <person name="Karnkowska A."/>
            <person name="Elias M."/>
            <person name="Hampl V."/>
        </authorList>
    </citation>
    <scope>NUCLEOTIDE SEQUENCE [LARGE SCALE GENOMIC DNA]</scope>
    <source>
        <strain evidence="1">NAU3</strain>
        <tissue evidence="1">Gut</tissue>
    </source>
</reference>
<dbReference type="EMBL" id="JARBJD010000204">
    <property type="protein sequence ID" value="KAK2947346.1"/>
    <property type="molecule type" value="Genomic_DNA"/>
</dbReference>
<evidence type="ECO:0000313" key="1">
    <source>
        <dbReference type="EMBL" id="KAK2947346.1"/>
    </source>
</evidence>
<sequence length="63" mass="6971">MNRRVYAKKSAVAKNNGTAGYENRTGDIMESTTVQTYNVAGTKLVFVANGFDFPILVSNPKKW</sequence>
<evidence type="ECO:0000313" key="2">
    <source>
        <dbReference type="Proteomes" id="UP001281761"/>
    </source>
</evidence>